<evidence type="ECO:0000313" key="4">
    <source>
        <dbReference type="Proteomes" id="UP001251374"/>
    </source>
</evidence>
<evidence type="ECO:0000256" key="1">
    <source>
        <dbReference type="SAM" id="MobiDB-lite"/>
    </source>
</evidence>
<feature type="compositionally biased region" description="Basic and acidic residues" evidence="1">
    <location>
        <begin position="183"/>
        <end position="198"/>
    </location>
</feature>
<feature type="region of interest" description="Disordered" evidence="1">
    <location>
        <begin position="173"/>
        <end position="198"/>
    </location>
</feature>
<proteinExistence type="predicted"/>
<evidence type="ECO:0000313" key="3">
    <source>
        <dbReference type="EMBL" id="MDR5907029.1"/>
    </source>
</evidence>
<dbReference type="Proteomes" id="UP001251374">
    <property type="component" value="Unassembled WGS sequence"/>
</dbReference>
<feature type="signal peptide" evidence="2">
    <location>
        <begin position="1"/>
        <end position="20"/>
    </location>
</feature>
<accession>A0ABU1HHR7</accession>
<dbReference type="EMBL" id="JARWAM010000014">
    <property type="protein sequence ID" value="MDR5907029.1"/>
    <property type="molecule type" value="Genomic_DNA"/>
</dbReference>
<evidence type="ECO:0000256" key="2">
    <source>
        <dbReference type="SAM" id="SignalP"/>
    </source>
</evidence>
<gene>
    <name evidence="3" type="ORF">QC821_17240</name>
</gene>
<organism evidence="3 4">
    <name type="scientific">Franzmannia qiaohouensis</name>
    <dbReference type="NCBI Taxonomy" id="1329370"/>
    <lineage>
        <taxon>Bacteria</taxon>
        <taxon>Pseudomonadati</taxon>
        <taxon>Pseudomonadota</taxon>
        <taxon>Gammaproteobacteria</taxon>
        <taxon>Oceanospirillales</taxon>
        <taxon>Halomonadaceae</taxon>
        <taxon>Franzmannia</taxon>
    </lineage>
</organism>
<name>A0ABU1HHR7_9GAMM</name>
<dbReference type="Gene3D" id="1.20.120.1490">
    <property type="match status" value="1"/>
</dbReference>
<protein>
    <submittedName>
        <fullName evidence="3">Uncharacterized protein</fullName>
    </submittedName>
</protein>
<keyword evidence="2" id="KW-0732">Signal</keyword>
<reference evidence="3 4" key="1">
    <citation type="submission" date="2023-04" db="EMBL/GenBank/DDBJ databases">
        <title>A long-awaited taxogenomic arrangement of the family Halomonadaceae.</title>
        <authorList>
            <person name="De La Haba R."/>
            <person name="Chuvochina M."/>
            <person name="Wittouck S."/>
            <person name="Arahal D.R."/>
            <person name="Sanchez-Porro C."/>
            <person name="Hugenholtz P."/>
            <person name="Ventosa A."/>
        </authorList>
    </citation>
    <scope>NUCLEOTIDE SEQUENCE [LARGE SCALE GENOMIC DNA]</scope>
    <source>
        <strain evidence="3 4">DSM 26770</strain>
    </source>
</reference>
<feature type="chain" id="PRO_5045881827" evidence="2">
    <location>
        <begin position="21"/>
        <end position="198"/>
    </location>
</feature>
<sequence>MPRRFLAMLPALLLAGFALASEQHQHHSSYAGLEEREIKTLSQDDIEELRRGGGWGLALPAELNGVPGPAHLLELSDEIPLTDGQVAEVEALFERMREAAIPAGERLIEAERAIEKGFAERSLDEEGLRQRLADAEEARAELRFVHLATHLDTLPILDDDQVARYNLLRGYTNQQGDPCDNVPDGHDPERYRQHMGCD</sequence>
<comment type="caution">
    <text evidence="3">The sequence shown here is derived from an EMBL/GenBank/DDBJ whole genome shotgun (WGS) entry which is preliminary data.</text>
</comment>
<keyword evidence="4" id="KW-1185">Reference proteome</keyword>
<dbReference type="RefSeq" id="WP_309724084.1">
    <property type="nucleotide sequence ID" value="NZ_JARWAM010000014.1"/>
</dbReference>